<evidence type="ECO:0000256" key="2">
    <source>
        <dbReference type="ARBA" id="ARBA00023008"/>
    </source>
</evidence>
<dbReference type="InterPro" id="IPR011706">
    <property type="entry name" value="Cu-oxidase_C"/>
</dbReference>
<accession>U4LBG1</accession>
<dbReference type="SUPFAM" id="SSF49503">
    <property type="entry name" value="Cupredoxins"/>
    <property type="match status" value="3"/>
</dbReference>
<dbReference type="CDD" id="cd13866">
    <property type="entry name" value="CuRO_2_BOD"/>
    <property type="match status" value="1"/>
</dbReference>
<dbReference type="PANTHER" id="PTHR48267:SF1">
    <property type="entry name" value="BILIRUBIN OXIDASE"/>
    <property type="match status" value="1"/>
</dbReference>
<proteinExistence type="inferred from homology"/>
<organism evidence="7 8">
    <name type="scientific">Pyronema omphalodes (strain CBS 100304)</name>
    <name type="common">Pyronema confluens</name>
    <dbReference type="NCBI Taxonomy" id="1076935"/>
    <lineage>
        <taxon>Eukaryota</taxon>
        <taxon>Fungi</taxon>
        <taxon>Dikarya</taxon>
        <taxon>Ascomycota</taxon>
        <taxon>Pezizomycotina</taxon>
        <taxon>Pezizomycetes</taxon>
        <taxon>Pezizales</taxon>
        <taxon>Pyronemataceae</taxon>
        <taxon>Pyronema</taxon>
    </lineage>
</organism>
<comment type="similarity">
    <text evidence="1">Belongs to the multicopper oxidase family.</text>
</comment>
<dbReference type="InterPro" id="IPR045087">
    <property type="entry name" value="Cu-oxidase_fam"/>
</dbReference>
<keyword evidence="2" id="KW-0186">Copper</keyword>
<keyword evidence="8" id="KW-1185">Reference proteome</keyword>
<evidence type="ECO:0000259" key="6">
    <source>
        <dbReference type="Pfam" id="PF07732"/>
    </source>
</evidence>
<name>U4LBG1_PYROM</name>
<dbReference type="Gene3D" id="2.60.40.420">
    <property type="entry name" value="Cupredoxins - blue copper proteins"/>
    <property type="match status" value="3"/>
</dbReference>
<evidence type="ECO:0000259" key="5">
    <source>
        <dbReference type="Pfam" id="PF07731"/>
    </source>
</evidence>
<dbReference type="GO" id="GO:0005507">
    <property type="term" value="F:copper ion binding"/>
    <property type="evidence" value="ECO:0007669"/>
    <property type="project" value="InterPro"/>
</dbReference>
<dbReference type="OrthoDB" id="262547at2759"/>
<feature type="domain" description="Plastocyanin-like" evidence="5">
    <location>
        <begin position="377"/>
        <end position="497"/>
    </location>
</feature>
<reference evidence="7 8" key="1">
    <citation type="journal article" date="2013" name="PLoS Genet.">
        <title>The genome and development-dependent transcriptomes of Pyronema confluens: a window into fungal evolution.</title>
        <authorList>
            <person name="Traeger S."/>
            <person name="Altegoer F."/>
            <person name="Freitag M."/>
            <person name="Gabaldon T."/>
            <person name="Kempken F."/>
            <person name="Kumar A."/>
            <person name="Marcet-Houben M."/>
            <person name="Poggeler S."/>
            <person name="Stajich J.E."/>
            <person name="Nowrousian M."/>
        </authorList>
    </citation>
    <scope>NUCLEOTIDE SEQUENCE [LARGE SCALE GENOMIC DNA]</scope>
    <source>
        <strain evidence="8">CBS 100304</strain>
        <tissue evidence="7">Vegetative mycelium</tissue>
    </source>
</reference>
<keyword evidence="3" id="KW-0732">Signal</keyword>
<dbReference type="AlphaFoldDB" id="U4LBG1"/>
<evidence type="ECO:0000313" key="8">
    <source>
        <dbReference type="Proteomes" id="UP000018144"/>
    </source>
</evidence>
<dbReference type="InterPro" id="IPR008972">
    <property type="entry name" value="Cupredoxin"/>
</dbReference>
<evidence type="ECO:0000259" key="4">
    <source>
        <dbReference type="Pfam" id="PF00394"/>
    </source>
</evidence>
<dbReference type="InterPro" id="IPR001117">
    <property type="entry name" value="Cu-oxidase_2nd"/>
</dbReference>
<dbReference type="OMA" id="YQLDVMS"/>
<evidence type="ECO:0000313" key="7">
    <source>
        <dbReference type="EMBL" id="CCX07652.1"/>
    </source>
</evidence>
<dbReference type="CDD" id="cd13889">
    <property type="entry name" value="CuRO_3_BOD"/>
    <property type="match status" value="1"/>
</dbReference>
<dbReference type="PANTHER" id="PTHR48267">
    <property type="entry name" value="CUPREDOXIN SUPERFAMILY PROTEIN"/>
    <property type="match status" value="1"/>
</dbReference>
<dbReference type="InterPro" id="IPR011707">
    <property type="entry name" value="Cu-oxidase-like_N"/>
</dbReference>
<feature type="domain" description="Plastocyanin-like" evidence="4">
    <location>
        <begin position="242"/>
        <end position="319"/>
    </location>
</feature>
<dbReference type="STRING" id="1076935.U4LBG1"/>
<feature type="domain" description="Plastocyanin-like" evidence="6">
    <location>
        <begin position="88"/>
        <end position="189"/>
    </location>
</feature>
<gene>
    <name evidence="7" type="ORF">PCON_07241</name>
</gene>
<evidence type="ECO:0000256" key="1">
    <source>
        <dbReference type="ARBA" id="ARBA00010609"/>
    </source>
</evidence>
<dbReference type="Proteomes" id="UP000018144">
    <property type="component" value="Unassembled WGS sequence"/>
</dbReference>
<evidence type="ECO:0000256" key="3">
    <source>
        <dbReference type="SAM" id="SignalP"/>
    </source>
</evidence>
<feature type="chain" id="PRO_5004651214" evidence="3">
    <location>
        <begin position="22"/>
        <end position="592"/>
    </location>
</feature>
<feature type="signal peptide" evidence="3">
    <location>
        <begin position="1"/>
        <end position="21"/>
    </location>
</feature>
<dbReference type="eggNOG" id="ENOG502QR4X">
    <property type="taxonomic scope" value="Eukaryota"/>
</dbReference>
<dbReference type="Pfam" id="PF00394">
    <property type="entry name" value="Cu-oxidase"/>
    <property type="match status" value="1"/>
</dbReference>
<dbReference type="Pfam" id="PF07732">
    <property type="entry name" value="Cu-oxidase_3"/>
    <property type="match status" value="1"/>
</dbReference>
<sequence length="592" mass="66368">MKYIFVVALTSILAAIPVVFAGDSDWESPVYKHFFEFPLPIPQDAHPIAADASSGRTYTNTTTGIPIDFYEVHIKPFQYQAYPGLGLANAVGYNGTAPGPTFRLTRGREALVRFINENDKNSAIHLHGSYSRAPFDGWAEDTIAPAQFKDYYFPNHQEGRTLWYHDHAMHITAINAYYGQAGFYILNDPVEEAKYNLPSGKYDIPLMLASKRYKANGDLYSPAGEVDSLYGDVIEVNGQPWPFLKVEPRKYRFRLLDAAVSRAFRIHLKVDGAATIVPMTVVASDAGFVSKPVTVNNMYISMAERYEVIVDFSAYAGKNITMKNARDVMADEDFAGTDRVMRFVVGNVVTDNYNNGPVPSVLRAQSLPKMKTTVDKHFKFDRTNGEWRINGVGFSDVANRILANPQRGATELWELENSSGGWSHPIHIHLVDFQVVSRTRRGVEPYEKVAMKDVVLLGTNEVIRVLARYAPWDGVYMFHCHNLIHEDTDMMAAFNVTALADFGYPETTRFIDPMEERWRAKPYTGTDLASIRSTLLPFYSSLDAYASVDKIDAALKEYWATKVAKRAVDDAPSTMQTSYTKVAKAAEPTHAC</sequence>
<protein>
    <submittedName>
        <fullName evidence="7">Similar to Bilirubin oxidase acc. no. Q12737</fullName>
    </submittedName>
</protein>
<dbReference type="Pfam" id="PF07731">
    <property type="entry name" value="Cu-oxidase_2"/>
    <property type="match status" value="1"/>
</dbReference>
<dbReference type="EMBL" id="HF935360">
    <property type="protein sequence ID" value="CCX07652.1"/>
    <property type="molecule type" value="Genomic_DNA"/>
</dbReference>
<dbReference type="GO" id="GO:0016491">
    <property type="term" value="F:oxidoreductase activity"/>
    <property type="evidence" value="ECO:0007669"/>
    <property type="project" value="InterPro"/>
</dbReference>